<organism evidence="9 10">
    <name type="scientific">Candidatus Nitrosymbiomonas proteolyticus</name>
    <dbReference type="NCBI Taxonomy" id="2608984"/>
    <lineage>
        <taxon>Bacteria</taxon>
        <taxon>Bacillati</taxon>
        <taxon>Armatimonadota</taxon>
        <taxon>Armatimonadota incertae sedis</taxon>
        <taxon>Candidatus Nitrosymbiomonas</taxon>
    </lineage>
</organism>
<keyword evidence="6" id="KW-0175">Coiled coil</keyword>
<sequence>MVQAIAYIRVSTDRQATDGTSLVTQRRRVVEYTALKGYRLVKQFVEEGESAKTDNRPVLKQMLRYCETERGKIDLLVVPKIDRFARYSEDYHHLKRQLRNLGIRVESIDERFDDSPAGKFLESMLAATAQFDNDVRSERTYNGMREAVSQGRWVWKAPTGYRNVRIDGRANIEPDPRTAPLVIEAFEKLARRVRVTDVREWLNEQGIPIRRNGFYKMVRNRVYIGIIEAFGVTSRGVLPFTPLIPFELFESAQTAIAPSNHPGVNQLDHEDFPLRGTVRCACGAYLTACWSKGNKRRYAYYRCRTCPRVNIGREFVESQFLMQLQRLSAAMTPDDQMAADLRSFWDGTQRQLRVRFEELERDRERIESQQANLVRKVADGVVPDHLAKQMLQENESKLRQINAKLSKSRSLDREPHFDVLIEFGTRFLRQVSEMWQDAEICLKKQIQSFLFPSGSIVVSNTHPRTAAKAPLTDGKVLPTGSLVHVGGPQRQKCEHDAALSKVEFLRDLYDTFGNA</sequence>
<dbReference type="InterPro" id="IPR050639">
    <property type="entry name" value="SSR_resolvase"/>
</dbReference>
<dbReference type="InterPro" id="IPR038109">
    <property type="entry name" value="DNA_bind_recomb_sf"/>
</dbReference>
<dbReference type="PROSITE" id="PS51737">
    <property type="entry name" value="RECOMBINASE_DNA_BIND"/>
    <property type="match status" value="1"/>
</dbReference>
<dbReference type="PROSITE" id="PS00397">
    <property type="entry name" value="RECOMBINASES_1"/>
    <property type="match status" value="1"/>
</dbReference>
<dbReference type="InterPro" id="IPR006119">
    <property type="entry name" value="Resolv_N"/>
</dbReference>
<dbReference type="Pfam" id="PF00239">
    <property type="entry name" value="Resolvase"/>
    <property type="match status" value="1"/>
</dbReference>
<evidence type="ECO:0000313" key="9">
    <source>
        <dbReference type="EMBL" id="BBO23193.1"/>
    </source>
</evidence>
<dbReference type="PANTHER" id="PTHR30461:SF2">
    <property type="entry name" value="SERINE RECOMBINASE PINE-RELATED"/>
    <property type="match status" value="1"/>
</dbReference>
<dbReference type="Pfam" id="PF07508">
    <property type="entry name" value="Recombinase"/>
    <property type="match status" value="1"/>
</dbReference>
<dbReference type="InterPro" id="IPR011109">
    <property type="entry name" value="DNA_bind_recombinase_dom"/>
</dbReference>
<keyword evidence="3" id="KW-0233">DNA recombination</keyword>
<protein>
    <submittedName>
        <fullName evidence="9">DNA-invertase from lambdoid prophage Rac</fullName>
    </submittedName>
</protein>
<dbReference type="PROSITE" id="PS51736">
    <property type="entry name" value="RECOMBINASES_3"/>
    <property type="match status" value="1"/>
</dbReference>
<reference evidence="9" key="1">
    <citation type="journal article" name="DNA Res.">
        <title>The physiological potential of anammox bacteria as revealed by their core genome structure.</title>
        <authorList>
            <person name="Okubo T."/>
            <person name="Toyoda A."/>
            <person name="Fukuhara K."/>
            <person name="Uchiyama I."/>
            <person name="Harigaya Y."/>
            <person name="Kuroiwa M."/>
            <person name="Suzuki T."/>
            <person name="Murakami Y."/>
            <person name="Suwa Y."/>
            <person name="Takami H."/>
        </authorList>
    </citation>
    <scope>NUCLEOTIDE SEQUENCE</scope>
    <source>
        <strain evidence="9">317325-2</strain>
    </source>
</reference>
<name>A0A809R6I8_9BACT</name>
<dbReference type="SUPFAM" id="SSF53041">
    <property type="entry name" value="Resolvase-like"/>
    <property type="match status" value="1"/>
</dbReference>
<dbReference type="GO" id="GO:0003677">
    <property type="term" value="F:DNA binding"/>
    <property type="evidence" value="ECO:0007669"/>
    <property type="project" value="UniProtKB-KW"/>
</dbReference>
<dbReference type="AlphaFoldDB" id="A0A809R6I8"/>
<dbReference type="InterPro" id="IPR006118">
    <property type="entry name" value="Recombinase_CS"/>
</dbReference>
<evidence type="ECO:0000256" key="1">
    <source>
        <dbReference type="ARBA" id="ARBA00022908"/>
    </source>
</evidence>
<evidence type="ECO:0000256" key="2">
    <source>
        <dbReference type="ARBA" id="ARBA00023125"/>
    </source>
</evidence>
<evidence type="ECO:0000256" key="6">
    <source>
        <dbReference type="SAM" id="Coils"/>
    </source>
</evidence>
<dbReference type="GO" id="GO:0015074">
    <property type="term" value="P:DNA integration"/>
    <property type="evidence" value="ECO:0007669"/>
    <property type="project" value="UniProtKB-KW"/>
</dbReference>
<dbReference type="GO" id="GO:0000150">
    <property type="term" value="F:DNA strand exchange activity"/>
    <property type="evidence" value="ECO:0007669"/>
    <property type="project" value="InterPro"/>
</dbReference>
<dbReference type="PANTHER" id="PTHR30461">
    <property type="entry name" value="DNA-INVERTASE FROM LAMBDOID PROPHAGE"/>
    <property type="match status" value="1"/>
</dbReference>
<dbReference type="Gene3D" id="3.90.1750.20">
    <property type="entry name" value="Putative Large Serine Recombinase, Chain B, Domain 2"/>
    <property type="match status" value="1"/>
</dbReference>
<dbReference type="Proteomes" id="UP000662873">
    <property type="component" value="Chromosome"/>
</dbReference>
<keyword evidence="1" id="KW-0229">DNA integration</keyword>
<feature type="active site" description="O-(5'-phospho-DNA)-serine intermediate" evidence="4 5">
    <location>
        <position position="11"/>
    </location>
</feature>
<dbReference type="EMBL" id="AP021858">
    <property type="protein sequence ID" value="BBO23193.1"/>
    <property type="molecule type" value="Genomic_DNA"/>
</dbReference>
<feature type="domain" description="Recombinase" evidence="8">
    <location>
        <begin position="158"/>
        <end position="263"/>
    </location>
</feature>
<dbReference type="Gene3D" id="3.40.50.1390">
    <property type="entry name" value="Resolvase, N-terminal catalytic domain"/>
    <property type="match status" value="1"/>
</dbReference>
<evidence type="ECO:0000256" key="5">
    <source>
        <dbReference type="PROSITE-ProRule" id="PRU10137"/>
    </source>
</evidence>
<evidence type="ECO:0000313" key="10">
    <source>
        <dbReference type="Proteomes" id="UP000662873"/>
    </source>
</evidence>
<keyword evidence="2" id="KW-0238">DNA-binding</keyword>
<dbReference type="SMART" id="SM00857">
    <property type="entry name" value="Resolvase"/>
    <property type="match status" value="1"/>
</dbReference>
<gene>
    <name evidence="9" type="ORF">NPRO_07880</name>
</gene>
<proteinExistence type="predicted"/>
<evidence type="ECO:0000256" key="4">
    <source>
        <dbReference type="PIRSR" id="PIRSR606118-50"/>
    </source>
</evidence>
<feature type="domain" description="Resolvase/invertase-type recombinase catalytic" evidence="7">
    <location>
        <begin position="3"/>
        <end position="151"/>
    </location>
</feature>
<evidence type="ECO:0000256" key="3">
    <source>
        <dbReference type="ARBA" id="ARBA00023172"/>
    </source>
</evidence>
<dbReference type="CDD" id="cd00338">
    <property type="entry name" value="Ser_Recombinase"/>
    <property type="match status" value="1"/>
</dbReference>
<evidence type="ECO:0000259" key="8">
    <source>
        <dbReference type="PROSITE" id="PS51737"/>
    </source>
</evidence>
<feature type="coiled-coil region" evidence="6">
    <location>
        <begin position="349"/>
        <end position="376"/>
    </location>
</feature>
<accession>A0A809R6I8</accession>
<dbReference type="InterPro" id="IPR036162">
    <property type="entry name" value="Resolvase-like_N_sf"/>
</dbReference>
<evidence type="ECO:0000259" key="7">
    <source>
        <dbReference type="PROSITE" id="PS51736"/>
    </source>
</evidence>
<dbReference type="KEGG" id="npy:NPRO_07880"/>